<dbReference type="EMBL" id="CYKH01001888">
    <property type="protein sequence ID" value="CUG91054.1"/>
    <property type="molecule type" value="Genomic_DNA"/>
</dbReference>
<dbReference type="OMA" id="FQRICTR"/>
<name>A0A0S4JKF4_BODSA</name>
<proteinExistence type="predicted"/>
<dbReference type="InterPro" id="IPR032076">
    <property type="entry name" value="TTC5_OB"/>
</dbReference>
<feature type="domain" description="Tetratricopeptide repeat protein 5 OB fold" evidence="4">
    <location>
        <begin position="302"/>
        <end position="408"/>
    </location>
</feature>
<gene>
    <name evidence="5" type="ORF">BSAL_29990</name>
</gene>
<keyword evidence="1" id="KW-0677">Repeat</keyword>
<evidence type="ECO:0000256" key="1">
    <source>
        <dbReference type="ARBA" id="ARBA00022737"/>
    </source>
</evidence>
<dbReference type="PANTHER" id="PTHR44858:SF1">
    <property type="entry name" value="UDP-N-ACETYLGLUCOSAMINE--PEPTIDE N-ACETYLGLUCOSAMINYLTRANSFERASE SPINDLY-RELATED"/>
    <property type="match status" value="1"/>
</dbReference>
<dbReference type="InterPro" id="IPR050498">
    <property type="entry name" value="Ycf3"/>
</dbReference>
<dbReference type="SMART" id="SM00028">
    <property type="entry name" value="TPR"/>
    <property type="match status" value="2"/>
</dbReference>
<dbReference type="Gene3D" id="2.40.50.550">
    <property type="match status" value="1"/>
</dbReference>
<accession>A0A0S4JKF4</accession>
<evidence type="ECO:0000259" key="4">
    <source>
        <dbReference type="Pfam" id="PF16669"/>
    </source>
</evidence>
<dbReference type="SUPFAM" id="SSF48452">
    <property type="entry name" value="TPR-like"/>
    <property type="match status" value="1"/>
</dbReference>
<dbReference type="InterPro" id="IPR038645">
    <property type="entry name" value="TTC5_OB_sf"/>
</dbReference>
<evidence type="ECO:0000256" key="3">
    <source>
        <dbReference type="PROSITE-ProRule" id="PRU00339"/>
    </source>
</evidence>
<dbReference type="AlphaFoldDB" id="A0A0S4JKF4"/>
<dbReference type="InterPro" id="IPR019734">
    <property type="entry name" value="TPR_rpt"/>
</dbReference>
<evidence type="ECO:0000256" key="2">
    <source>
        <dbReference type="ARBA" id="ARBA00022803"/>
    </source>
</evidence>
<dbReference type="Proteomes" id="UP000051952">
    <property type="component" value="Unassembled WGS sequence"/>
</dbReference>
<dbReference type="VEuPathDB" id="TriTrypDB:BSAL_29990"/>
<keyword evidence="6" id="KW-1185">Reference proteome</keyword>
<dbReference type="PANTHER" id="PTHR44858">
    <property type="entry name" value="TETRATRICOPEPTIDE REPEAT PROTEIN 6"/>
    <property type="match status" value="1"/>
</dbReference>
<dbReference type="OrthoDB" id="423589at2759"/>
<organism evidence="5 6">
    <name type="scientific">Bodo saltans</name>
    <name type="common">Flagellated protozoan</name>
    <dbReference type="NCBI Taxonomy" id="75058"/>
    <lineage>
        <taxon>Eukaryota</taxon>
        <taxon>Discoba</taxon>
        <taxon>Euglenozoa</taxon>
        <taxon>Kinetoplastea</taxon>
        <taxon>Metakinetoplastina</taxon>
        <taxon>Eubodonida</taxon>
        <taxon>Bodonidae</taxon>
        <taxon>Bodo</taxon>
    </lineage>
</organism>
<feature type="repeat" description="TPR" evidence="3">
    <location>
        <begin position="79"/>
        <end position="112"/>
    </location>
</feature>
<dbReference type="Pfam" id="PF16669">
    <property type="entry name" value="TTC5_OB"/>
    <property type="match status" value="1"/>
</dbReference>
<sequence>MDELDARVNQLSQLVFNDDVKAAVEDILSKAPNPETCGTADQKIRAYLLRARAKLLLPVFSKEAELEINKALKLNQKAPDTWVTLSEAYWRRNALREARDALDSALRVDPKHQGALTQYSRILRSMCSAPDTPNDQKLVLLKESEDKAREAVAVNPEDGDAWSVLGVAILQQAVGKGMELPLMKKSLAALNQACTKIPTNPDVYFNRAVVHGVFGHFGAAVADYVKAYELDPKGLKRARTVAEEYTTLLVKLHKKLVAGFGGMTERDFSKNIASKLPAKGKDGSQIFVSLMDVLDKHITVNKDNNQVQWVAVKVLDLVSSPNEQPLAYYVIDKEGTSCLLLAYRVTSAAIKIGDTVMVPFPPSSAANLGHQLPDIPMFDVKAINITAPTMVVEPSTLIVNGSPIPAKCFQMPQLGTRQFQ</sequence>
<keyword evidence="2 3" id="KW-0802">TPR repeat</keyword>
<evidence type="ECO:0000313" key="5">
    <source>
        <dbReference type="EMBL" id="CUG91054.1"/>
    </source>
</evidence>
<reference evidence="6" key="1">
    <citation type="submission" date="2015-09" db="EMBL/GenBank/DDBJ databases">
        <authorList>
            <consortium name="Pathogen Informatics"/>
        </authorList>
    </citation>
    <scope>NUCLEOTIDE SEQUENCE [LARGE SCALE GENOMIC DNA]</scope>
    <source>
        <strain evidence="6">Lake Konstanz</strain>
    </source>
</reference>
<evidence type="ECO:0000313" key="6">
    <source>
        <dbReference type="Proteomes" id="UP000051952"/>
    </source>
</evidence>
<feature type="repeat" description="TPR" evidence="3">
    <location>
        <begin position="201"/>
        <end position="234"/>
    </location>
</feature>
<dbReference type="Gene3D" id="1.25.40.10">
    <property type="entry name" value="Tetratricopeptide repeat domain"/>
    <property type="match status" value="1"/>
</dbReference>
<dbReference type="InterPro" id="IPR011990">
    <property type="entry name" value="TPR-like_helical_dom_sf"/>
</dbReference>
<protein>
    <recommendedName>
        <fullName evidence="4">Tetratricopeptide repeat protein 5 OB fold domain-containing protein</fullName>
    </recommendedName>
</protein>
<dbReference type="PROSITE" id="PS50005">
    <property type="entry name" value="TPR"/>
    <property type="match status" value="2"/>
</dbReference>